<sequence>LKKFDDQQRFNLINNICRTIFGSVVEEKINFETPEVKQLIVDGLQVIQLPEAKLQFDEGSKDDDDEADLPPEELQKMAKKTIKMAFCQAFVQVIMPQFMAMSRYLAKKRSMLQKEFRNCLAVIAESYPDELHLLFQDNAQLKLEVEADLKQKKRDERKSRVEKNRRLVQDIQEAPIPEIEQNNEKENEELPMVEVVIGEDEQV</sequence>
<name>A0AC34QE08_9BILA</name>
<proteinExistence type="predicted"/>
<organism evidence="1 2">
    <name type="scientific">Panagrolaimus sp. JU765</name>
    <dbReference type="NCBI Taxonomy" id="591449"/>
    <lineage>
        <taxon>Eukaryota</taxon>
        <taxon>Metazoa</taxon>
        <taxon>Ecdysozoa</taxon>
        <taxon>Nematoda</taxon>
        <taxon>Chromadorea</taxon>
        <taxon>Rhabditida</taxon>
        <taxon>Tylenchina</taxon>
        <taxon>Panagrolaimomorpha</taxon>
        <taxon>Panagrolaimoidea</taxon>
        <taxon>Panagrolaimidae</taxon>
        <taxon>Panagrolaimus</taxon>
    </lineage>
</organism>
<protein>
    <submittedName>
        <fullName evidence="2">Uncharacterized protein</fullName>
    </submittedName>
</protein>
<reference evidence="2" key="1">
    <citation type="submission" date="2022-11" db="UniProtKB">
        <authorList>
            <consortium name="WormBaseParasite"/>
        </authorList>
    </citation>
    <scope>IDENTIFICATION</scope>
</reference>
<dbReference type="WBParaSite" id="JU765_v2.g15499.t1">
    <property type="protein sequence ID" value="JU765_v2.g15499.t1"/>
    <property type="gene ID" value="JU765_v2.g15499"/>
</dbReference>
<accession>A0AC34QE08</accession>
<dbReference type="Proteomes" id="UP000887576">
    <property type="component" value="Unplaced"/>
</dbReference>
<evidence type="ECO:0000313" key="1">
    <source>
        <dbReference type="Proteomes" id="UP000887576"/>
    </source>
</evidence>
<evidence type="ECO:0000313" key="2">
    <source>
        <dbReference type="WBParaSite" id="JU765_v2.g15499.t1"/>
    </source>
</evidence>